<proteinExistence type="predicted"/>
<accession>A0A8S5VID5</accession>
<protein>
    <submittedName>
        <fullName evidence="2">Transcriptional regulator fold, nan operon regulator</fullName>
    </submittedName>
</protein>
<name>A0A8S5VID5_9CAUD</name>
<feature type="coiled-coil region" evidence="1">
    <location>
        <begin position="62"/>
        <end position="89"/>
    </location>
</feature>
<evidence type="ECO:0000313" key="2">
    <source>
        <dbReference type="EMBL" id="DAG06448.1"/>
    </source>
</evidence>
<organism evidence="2">
    <name type="scientific">Siphoviridae sp. cthu813</name>
    <dbReference type="NCBI Taxonomy" id="2825618"/>
    <lineage>
        <taxon>Viruses</taxon>
        <taxon>Duplodnaviria</taxon>
        <taxon>Heunggongvirae</taxon>
        <taxon>Uroviricota</taxon>
        <taxon>Caudoviricetes</taxon>
    </lineage>
</organism>
<evidence type="ECO:0000256" key="1">
    <source>
        <dbReference type="SAM" id="Coils"/>
    </source>
</evidence>
<dbReference type="EMBL" id="BK016270">
    <property type="protein sequence ID" value="DAG06448.1"/>
    <property type="molecule type" value="Genomic_DNA"/>
</dbReference>
<keyword evidence="1" id="KW-0175">Coiled coil</keyword>
<sequence>MASWKPAYSAKHPFVTVSEAADLCGVTQPTIRKKIKEYGMKTWLDQKKRIHIRTLDLLPYHNSVVTTRVMKLEEKIRKLIKERAKTLDAYYDLEKEYDEQVEDGTIYISQTDLDRQLYFVYQACHALTDAMSELHDLVYTGSLIL</sequence>
<reference evidence="2" key="1">
    <citation type="journal article" date="2021" name="Proc. Natl. Acad. Sci. U.S.A.">
        <title>A Catalog of Tens of Thousands of Viruses from Human Metagenomes Reveals Hidden Associations with Chronic Diseases.</title>
        <authorList>
            <person name="Tisza M.J."/>
            <person name="Buck C.B."/>
        </authorList>
    </citation>
    <scope>NUCLEOTIDE SEQUENCE</scope>
    <source>
        <strain evidence="2">Cthu813</strain>
    </source>
</reference>